<reference evidence="2 3" key="1">
    <citation type="journal article" date="2023" name="Hortic Res">
        <title>The complete reference genome for grapevine (Vitis vinifera L.) genetics and breeding.</title>
        <authorList>
            <person name="Shi X."/>
            <person name="Cao S."/>
            <person name="Wang X."/>
            <person name="Huang S."/>
            <person name="Wang Y."/>
            <person name="Liu Z."/>
            <person name="Liu W."/>
            <person name="Leng X."/>
            <person name="Peng Y."/>
            <person name="Wang N."/>
            <person name="Wang Y."/>
            <person name="Ma Z."/>
            <person name="Xu X."/>
            <person name="Zhang F."/>
            <person name="Xue H."/>
            <person name="Zhong H."/>
            <person name="Wang Y."/>
            <person name="Zhang K."/>
            <person name="Velt A."/>
            <person name="Avia K."/>
            <person name="Holtgrawe D."/>
            <person name="Grimplet J."/>
            <person name="Matus J.T."/>
            <person name="Ware D."/>
            <person name="Wu X."/>
            <person name="Wang H."/>
            <person name="Liu C."/>
            <person name="Fang Y."/>
            <person name="Rustenholz C."/>
            <person name="Cheng Z."/>
            <person name="Xiao H."/>
            <person name="Zhou Y."/>
        </authorList>
    </citation>
    <scope>NUCLEOTIDE SEQUENCE [LARGE SCALE GENOMIC DNA]</scope>
    <source>
        <strain evidence="3">cv. Pinot noir / PN40024</strain>
        <tissue evidence="2">Leaf</tissue>
    </source>
</reference>
<dbReference type="InterPro" id="IPR004839">
    <property type="entry name" value="Aminotransferase_I/II_large"/>
</dbReference>
<name>A0ABY9CX96_VITVI</name>
<accession>A0ABY9CX96</accession>
<dbReference type="SUPFAM" id="SSF53383">
    <property type="entry name" value="PLP-dependent transferases"/>
    <property type="match status" value="1"/>
</dbReference>
<evidence type="ECO:0000313" key="3">
    <source>
        <dbReference type="Proteomes" id="UP001227230"/>
    </source>
</evidence>
<dbReference type="InterPro" id="IPR015424">
    <property type="entry name" value="PyrdxlP-dep_Trfase"/>
</dbReference>
<dbReference type="PRINTS" id="PR00753">
    <property type="entry name" value="ACCSYNTHASE"/>
</dbReference>
<gene>
    <name evidence="2" type="ORF">VitviT2T_017340</name>
</gene>
<keyword evidence="3" id="KW-1185">Reference proteome</keyword>
<dbReference type="EMBL" id="CP126658">
    <property type="protein sequence ID" value="WJZ98840.1"/>
    <property type="molecule type" value="Genomic_DNA"/>
</dbReference>
<evidence type="ECO:0000313" key="2">
    <source>
        <dbReference type="EMBL" id="WJZ98840.1"/>
    </source>
</evidence>
<dbReference type="Gene3D" id="3.40.640.10">
    <property type="entry name" value="Type I PLP-dependent aspartate aminotransferase-like (Major domain)"/>
    <property type="match status" value="1"/>
</dbReference>
<dbReference type="Pfam" id="PF00155">
    <property type="entry name" value="Aminotran_1_2"/>
    <property type="match status" value="1"/>
</dbReference>
<sequence length="185" mass="20251">MSEFRDIDVYQDYHGLREFRNTVAKIMGKVRGDRVIFDPHRIVMSDRVTGVHELVTFCLADSSDAFLVPTLHYLGFERDLRTVGSLDVRPRVYFGGLSESTVDKLKTVRVRICHGGRESSGRSRSLFTAAVLTGNSSSSFSPQFLSPPGSSSIAAAAGPSFPATVAAGQSSLSLGVKRKHHYTRV</sequence>
<evidence type="ECO:0000259" key="1">
    <source>
        <dbReference type="Pfam" id="PF00155"/>
    </source>
</evidence>
<organism evidence="2 3">
    <name type="scientific">Vitis vinifera</name>
    <name type="common">Grape</name>
    <dbReference type="NCBI Taxonomy" id="29760"/>
    <lineage>
        <taxon>Eukaryota</taxon>
        <taxon>Viridiplantae</taxon>
        <taxon>Streptophyta</taxon>
        <taxon>Embryophyta</taxon>
        <taxon>Tracheophyta</taxon>
        <taxon>Spermatophyta</taxon>
        <taxon>Magnoliopsida</taxon>
        <taxon>eudicotyledons</taxon>
        <taxon>Gunneridae</taxon>
        <taxon>Pentapetalae</taxon>
        <taxon>rosids</taxon>
        <taxon>Vitales</taxon>
        <taxon>Vitaceae</taxon>
        <taxon>Viteae</taxon>
        <taxon>Vitis</taxon>
    </lineage>
</organism>
<dbReference type="InterPro" id="IPR015421">
    <property type="entry name" value="PyrdxlP-dep_Trfase_major"/>
</dbReference>
<dbReference type="Proteomes" id="UP001227230">
    <property type="component" value="Chromosome 11"/>
</dbReference>
<proteinExistence type="predicted"/>
<protein>
    <recommendedName>
        <fullName evidence="1">Aminotransferase class I/classII large domain-containing protein</fullName>
    </recommendedName>
</protein>
<feature type="domain" description="Aminotransferase class I/classII large" evidence="1">
    <location>
        <begin position="3"/>
        <end position="84"/>
    </location>
</feature>